<dbReference type="Gene3D" id="1.10.150.130">
    <property type="match status" value="1"/>
</dbReference>
<feature type="domain" description="Tyr recombinase" evidence="6">
    <location>
        <begin position="173"/>
        <end position="378"/>
    </location>
</feature>
<keyword evidence="4" id="KW-0233">DNA recombination</keyword>
<dbReference type="InterPro" id="IPR013762">
    <property type="entry name" value="Integrase-like_cat_sf"/>
</dbReference>
<dbReference type="GO" id="GO:0015074">
    <property type="term" value="P:DNA integration"/>
    <property type="evidence" value="ECO:0007669"/>
    <property type="project" value="UniProtKB-KW"/>
</dbReference>
<dbReference type="GO" id="GO:0003677">
    <property type="term" value="F:DNA binding"/>
    <property type="evidence" value="ECO:0007669"/>
    <property type="project" value="UniProtKB-UniRule"/>
</dbReference>
<comment type="caution">
    <text evidence="8">The sequence shown here is derived from an EMBL/GenBank/DDBJ whole genome shotgun (WGS) entry which is preliminary data.</text>
</comment>
<evidence type="ECO:0000313" key="8">
    <source>
        <dbReference type="EMBL" id="NYI86429.1"/>
    </source>
</evidence>
<protein>
    <submittedName>
        <fullName evidence="8">Integrase</fullName>
    </submittedName>
</protein>
<keyword evidence="2" id="KW-0229">DNA integration</keyword>
<keyword evidence="3 5" id="KW-0238">DNA-binding</keyword>
<dbReference type="GO" id="GO:0006310">
    <property type="term" value="P:DNA recombination"/>
    <property type="evidence" value="ECO:0007669"/>
    <property type="project" value="UniProtKB-KW"/>
</dbReference>
<dbReference type="Proteomes" id="UP000587002">
    <property type="component" value="Unassembled WGS sequence"/>
</dbReference>
<organism evidence="8 9">
    <name type="scientific">Saccharopolyspora hordei</name>
    <dbReference type="NCBI Taxonomy" id="1838"/>
    <lineage>
        <taxon>Bacteria</taxon>
        <taxon>Bacillati</taxon>
        <taxon>Actinomycetota</taxon>
        <taxon>Actinomycetes</taxon>
        <taxon>Pseudonocardiales</taxon>
        <taxon>Pseudonocardiaceae</taxon>
        <taxon>Saccharopolyspora</taxon>
    </lineage>
</organism>
<dbReference type="Gene3D" id="1.10.443.10">
    <property type="entry name" value="Intergrase catalytic core"/>
    <property type="match status" value="1"/>
</dbReference>
<evidence type="ECO:0000256" key="4">
    <source>
        <dbReference type="ARBA" id="ARBA00023172"/>
    </source>
</evidence>
<dbReference type="Pfam" id="PF14659">
    <property type="entry name" value="Phage_int_SAM_3"/>
    <property type="match status" value="1"/>
</dbReference>
<evidence type="ECO:0000259" key="6">
    <source>
        <dbReference type="PROSITE" id="PS51898"/>
    </source>
</evidence>
<dbReference type="SUPFAM" id="SSF56349">
    <property type="entry name" value="DNA breaking-rejoining enzymes"/>
    <property type="match status" value="1"/>
</dbReference>
<dbReference type="EMBL" id="JACCFJ010000001">
    <property type="protein sequence ID" value="NYI86429.1"/>
    <property type="molecule type" value="Genomic_DNA"/>
</dbReference>
<keyword evidence="9" id="KW-1185">Reference proteome</keyword>
<comment type="similarity">
    <text evidence="1">Belongs to the 'phage' integrase family.</text>
</comment>
<dbReference type="PROSITE" id="PS51900">
    <property type="entry name" value="CB"/>
    <property type="match status" value="1"/>
</dbReference>
<dbReference type="RefSeq" id="WP_179724193.1">
    <property type="nucleotide sequence ID" value="NZ_BAABFH010000001.1"/>
</dbReference>
<dbReference type="InterPro" id="IPR004107">
    <property type="entry name" value="Integrase_SAM-like_N"/>
</dbReference>
<evidence type="ECO:0000256" key="5">
    <source>
        <dbReference type="PROSITE-ProRule" id="PRU01248"/>
    </source>
</evidence>
<evidence type="ECO:0000256" key="2">
    <source>
        <dbReference type="ARBA" id="ARBA00022908"/>
    </source>
</evidence>
<dbReference type="InterPro" id="IPR010998">
    <property type="entry name" value="Integrase_recombinase_N"/>
</dbReference>
<dbReference type="PANTHER" id="PTHR30629:SF2">
    <property type="entry name" value="PROPHAGE INTEGRASE INTS-RELATED"/>
    <property type="match status" value="1"/>
</dbReference>
<dbReference type="InterPro" id="IPR011010">
    <property type="entry name" value="DNA_brk_join_enz"/>
</dbReference>
<evidence type="ECO:0000313" key="9">
    <source>
        <dbReference type="Proteomes" id="UP000587002"/>
    </source>
</evidence>
<proteinExistence type="inferred from homology"/>
<feature type="domain" description="Core-binding (CB)" evidence="7">
    <location>
        <begin position="70"/>
        <end position="151"/>
    </location>
</feature>
<dbReference type="PROSITE" id="PS51898">
    <property type="entry name" value="TYR_RECOMBINASE"/>
    <property type="match status" value="1"/>
</dbReference>
<dbReference type="PANTHER" id="PTHR30629">
    <property type="entry name" value="PROPHAGE INTEGRASE"/>
    <property type="match status" value="1"/>
</dbReference>
<dbReference type="AlphaFoldDB" id="A0A853AUV7"/>
<evidence type="ECO:0000259" key="7">
    <source>
        <dbReference type="PROSITE" id="PS51900"/>
    </source>
</evidence>
<dbReference type="InterPro" id="IPR050808">
    <property type="entry name" value="Phage_Integrase"/>
</dbReference>
<dbReference type="InterPro" id="IPR044068">
    <property type="entry name" value="CB"/>
</dbReference>
<evidence type="ECO:0000256" key="3">
    <source>
        <dbReference type="ARBA" id="ARBA00023125"/>
    </source>
</evidence>
<dbReference type="CDD" id="cd01189">
    <property type="entry name" value="INT_ICEBs1_C_like"/>
    <property type="match status" value="1"/>
</dbReference>
<sequence length="388" mass="43991">MAKRRSRGDGGLHWDERRQRWIATASLGYDGRGKRIVKRASGKTKTEAKDKLKEILRDHEDGLPSGSATYTVEDALEDWLKHGLAGRSKSTVDNARHLINVHIVPHLGKWKLRELTADDVDEWLADRAGEVSTRTVRLLHSILNRAIKRAQVRDKVKRNVVALCEIPTGQEGRPSKSLNFEQAERILAASESSPLHAYIVLSLLIGARTEELRALTWDHVDLYGDLNAEPPRPPSISVWRSVREGGDTKTKKSRRTLALPRRCVIALRLHRLRQRAAKLAAGPRWQENGLVFPSTVGTEQDAHNVRREFRKVVKSAELNPKEWTPRELRHSFVSLMSDAGVPLEDIARLVGHSGSRVTELVYRHQLRPVLVDDRGTMDRLFSEQRGER</sequence>
<accession>A0A853AUV7</accession>
<name>A0A853AUV7_9PSEU</name>
<dbReference type="InterPro" id="IPR002104">
    <property type="entry name" value="Integrase_catalytic"/>
</dbReference>
<reference evidence="8 9" key="1">
    <citation type="submission" date="2020-07" db="EMBL/GenBank/DDBJ databases">
        <title>Sequencing the genomes of 1000 actinobacteria strains.</title>
        <authorList>
            <person name="Klenk H.-P."/>
        </authorList>
    </citation>
    <scope>NUCLEOTIDE SEQUENCE [LARGE SCALE GENOMIC DNA]</scope>
    <source>
        <strain evidence="8 9">DSM 44065</strain>
    </source>
</reference>
<evidence type="ECO:0000256" key="1">
    <source>
        <dbReference type="ARBA" id="ARBA00008857"/>
    </source>
</evidence>
<gene>
    <name evidence="8" type="ORF">HNR68_005059</name>
</gene>
<dbReference type="Pfam" id="PF00589">
    <property type="entry name" value="Phage_integrase"/>
    <property type="match status" value="1"/>
</dbReference>